<accession>A0A6J7MUJ2</accession>
<feature type="compositionally biased region" description="Low complexity" evidence="1">
    <location>
        <begin position="80"/>
        <end position="97"/>
    </location>
</feature>
<evidence type="ECO:0000256" key="1">
    <source>
        <dbReference type="SAM" id="MobiDB-lite"/>
    </source>
</evidence>
<feature type="compositionally biased region" description="Polar residues" evidence="1">
    <location>
        <begin position="117"/>
        <end position="129"/>
    </location>
</feature>
<evidence type="ECO:0000313" key="2">
    <source>
        <dbReference type="EMBL" id="CAB4982812.1"/>
    </source>
</evidence>
<sequence>MLLSALAISLVASATSISYAQMNSGFSMDSALKSSAIQQVSYSSEKRATTTLKKKTVAPVIKKAAPLKAVKKKATKTAAKKTSPVMKKAAKPAVTKKPNTDGPLPAFTQDDSKKPGSTETESEGTNDTPVVNAPEPTTPMVNPQTQSQAVTSEVVATKPTLPRVVCPVKGATIVDALTNQTLTCAPYTKLGSLGYTENRWSIVYPQDGSIHALVNKTLAAYQRSFPTPADQQVYEDRITSDLELAAFIDLLVVMDKKAFPGFADVISQDTSLADAIKPWAAALAQRRGVPDATFNIMGEGFMAALGANQRSVTQDAFESLYSRTLAIQTYADTIDKAYWLNYPNPSLSQVSQRFIFIDSLLSMTSISAQSAYLKKAQAAAKFNYPSYATSIDKGQTIDQIMAPWVAHFADQLELYRGGINPIQERTLIQAAITPPLSMADFDATLAHDPRWLQTQKAKEAAAGKPSF</sequence>
<reference evidence="2" key="1">
    <citation type="submission" date="2020-05" db="EMBL/GenBank/DDBJ databases">
        <authorList>
            <person name="Chiriac C."/>
            <person name="Salcher M."/>
            <person name="Ghai R."/>
            <person name="Kavagutti S V."/>
        </authorList>
    </citation>
    <scope>NUCLEOTIDE SEQUENCE</scope>
</reference>
<dbReference type="EMBL" id="CAFBOJ010000086">
    <property type="protein sequence ID" value="CAB4982812.1"/>
    <property type="molecule type" value="Genomic_DNA"/>
</dbReference>
<organism evidence="2">
    <name type="scientific">freshwater metagenome</name>
    <dbReference type="NCBI Taxonomy" id="449393"/>
    <lineage>
        <taxon>unclassified sequences</taxon>
        <taxon>metagenomes</taxon>
        <taxon>ecological metagenomes</taxon>
    </lineage>
</organism>
<name>A0A6J7MUJ2_9ZZZZ</name>
<feature type="region of interest" description="Disordered" evidence="1">
    <location>
        <begin position="72"/>
        <end position="153"/>
    </location>
</feature>
<feature type="compositionally biased region" description="Polar residues" evidence="1">
    <location>
        <begin position="139"/>
        <end position="151"/>
    </location>
</feature>
<gene>
    <name evidence="2" type="ORF">UFOPK3937_00826</name>
</gene>
<dbReference type="AlphaFoldDB" id="A0A6J7MUJ2"/>
<protein>
    <submittedName>
        <fullName evidence="2">Unannotated protein</fullName>
    </submittedName>
</protein>
<proteinExistence type="predicted"/>